<protein>
    <submittedName>
        <fullName evidence="1">Uncharacterized protein</fullName>
    </submittedName>
</protein>
<sequence>MVWKGGVEKRLKIVEKYGTLNYLAEWQGLRGEDLNIDLSEEREIICSKTGMKVIYTGNVEKYCNV</sequence>
<gene>
    <name evidence="1" type="ORF">ASZ90_008212</name>
</gene>
<comment type="caution">
    <text evidence="1">The sequence shown here is derived from an EMBL/GenBank/DDBJ whole genome shotgun (WGS) entry which is preliminary data.</text>
</comment>
<dbReference type="AlphaFoldDB" id="A0A0W8FMC1"/>
<accession>A0A0W8FMC1</accession>
<organism evidence="1">
    <name type="scientific">hydrocarbon metagenome</name>
    <dbReference type="NCBI Taxonomy" id="938273"/>
    <lineage>
        <taxon>unclassified sequences</taxon>
        <taxon>metagenomes</taxon>
        <taxon>ecological metagenomes</taxon>
    </lineage>
</organism>
<reference evidence="1" key="1">
    <citation type="journal article" date="2015" name="Proc. Natl. Acad. Sci. U.S.A.">
        <title>Networks of energetic and metabolic interactions define dynamics in microbial communities.</title>
        <authorList>
            <person name="Embree M."/>
            <person name="Liu J.K."/>
            <person name="Al-Bassam M.M."/>
            <person name="Zengler K."/>
        </authorList>
    </citation>
    <scope>NUCLEOTIDE SEQUENCE</scope>
</reference>
<dbReference type="EMBL" id="LNQE01000996">
    <property type="protein sequence ID" value="KUG22011.1"/>
    <property type="molecule type" value="Genomic_DNA"/>
</dbReference>
<proteinExistence type="predicted"/>
<name>A0A0W8FMC1_9ZZZZ</name>
<evidence type="ECO:0000313" key="1">
    <source>
        <dbReference type="EMBL" id="KUG22011.1"/>
    </source>
</evidence>